<proteinExistence type="predicted"/>
<comment type="caution">
    <text evidence="1">The sequence shown here is derived from an EMBL/GenBank/DDBJ whole genome shotgun (WGS) entry which is preliminary data.</text>
</comment>
<dbReference type="RefSeq" id="WP_017740782.1">
    <property type="nucleotide sequence ID" value="NZ_KQ976356.1"/>
</dbReference>
<sequence>MLAKERLARLEETLDIDYEKLDEFEKELVLLASPTQKFELKQRLKREVLPSIRQHESEYLQILSQEANLFHISEQQASQAIVDVVQQVENITTSGYNSYPPEVIELLKEILRKLNELDKPAAAKLKATLPLLPPIVSYEVEIDTETSLRKIRQIITRPFKGSSKKKSTMM</sequence>
<keyword evidence="2" id="KW-1185">Reference proteome</keyword>
<accession>A0A139WQ36</accession>
<dbReference type="Proteomes" id="UP000076925">
    <property type="component" value="Unassembled WGS sequence"/>
</dbReference>
<reference evidence="1 2" key="1">
    <citation type="journal article" date="2013" name="Genome Biol. Evol.">
        <title>Genomes of Stigonematalean cyanobacteria (subsection V) and the evolution of oxygenic photosynthesis from prokaryotes to plastids.</title>
        <authorList>
            <person name="Dagan T."/>
            <person name="Roettger M."/>
            <person name="Stucken K."/>
            <person name="Landan G."/>
            <person name="Koch R."/>
            <person name="Major P."/>
            <person name="Gould S.B."/>
            <person name="Goremykin V.V."/>
            <person name="Rippka R."/>
            <person name="Tandeau de Marsac N."/>
            <person name="Gugger M."/>
            <person name="Lockhart P.J."/>
            <person name="Allen J.F."/>
            <person name="Brune I."/>
            <person name="Maus I."/>
            <person name="Puhler A."/>
            <person name="Martin W.F."/>
        </authorList>
    </citation>
    <scope>NUCLEOTIDE SEQUENCE [LARGE SCALE GENOMIC DNA]</scope>
    <source>
        <strain evidence="1 2">PCC 7110</strain>
    </source>
</reference>
<protein>
    <submittedName>
        <fullName evidence="1">Uncharacterized protein</fullName>
    </submittedName>
</protein>
<dbReference type="OrthoDB" id="512085at2"/>
<dbReference type="AlphaFoldDB" id="A0A139WQ36"/>
<gene>
    <name evidence="1" type="ORF">WA1_51010</name>
</gene>
<evidence type="ECO:0000313" key="1">
    <source>
        <dbReference type="EMBL" id="KYC34539.1"/>
    </source>
</evidence>
<dbReference type="EMBL" id="ANNX02000078">
    <property type="protein sequence ID" value="KYC34539.1"/>
    <property type="molecule type" value="Genomic_DNA"/>
</dbReference>
<name>A0A139WQ36_9CYAN</name>
<organism evidence="1 2">
    <name type="scientific">Scytonema hofmannii PCC 7110</name>
    <dbReference type="NCBI Taxonomy" id="128403"/>
    <lineage>
        <taxon>Bacteria</taxon>
        <taxon>Bacillati</taxon>
        <taxon>Cyanobacteriota</taxon>
        <taxon>Cyanophyceae</taxon>
        <taxon>Nostocales</taxon>
        <taxon>Scytonemataceae</taxon>
        <taxon>Scytonema</taxon>
    </lineage>
</organism>
<evidence type="ECO:0000313" key="2">
    <source>
        <dbReference type="Proteomes" id="UP000076925"/>
    </source>
</evidence>